<dbReference type="Pfam" id="PF06839">
    <property type="entry name" value="Zn_ribbon_GRF"/>
    <property type="match status" value="1"/>
</dbReference>
<keyword evidence="5" id="KW-1133">Transmembrane helix</keyword>
<dbReference type="EMBL" id="BT146326">
    <property type="protein sequence ID" value="AFK46120.1"/>
    <property type="molecule type" value="mRNA"/>
</dbReference>
<evidence type="ECO:0000256" key="5">
    <source>
        <dbReference type="SAM" id="Phobius"/>
    </source>
</evidence>
<keyword evidence="1" id="KW-0479">Metal-binding</keyword>
<dbReference type="EMBL" id="PSQE01000007">
    <property type="protein sequence ID" value="RHN45771.1"/>
    <property type="molecule type" value="Genomic_DNA"/>
</dbReference>
<name>I3T0S8_MEDTR</name>
<protein>
    <submittedName>
        <fullName evidence="8">Putative transcription factor GRF family</fullName>
    </submittedName>
</protein>
<keyword evidence="5" id="KW-0812">Transmembrane</keyword>
<dbReference type="PROSITE" id="PS51999">
    <property type="entry name" value="ZF_GRF"/>
    <property type="match status" value="1"/>
</dbReference>
<dbReference type="InterPro" id="IPR010666">
    <property type="entry name" value="Znf_GRF"/>
</dbReference>
<dbReference type="Proteomes" id="UP000265566">
    <property type="component" value="Chromosome 7"/>
</dbReference>
<sequence length="142" mass="16222">MSKQGSRTQSRVWVQDEGFVSTGSSFRRRPNMECKCGDFPIIRTVNDTSNPNCGKKFWSCNNYRNSFEKGCGFFKLIEDEEFCTESKDEGLELKLKSEKTKRKNKKLTMDLAKTKNWLKLSLAFGFASFGTCLVLGTIILCK</sequence>
<keyword evidence="3" id="KW-0862">Zinc</keyword>
<keyword evidence="2 4" id="KW-0863">Zinc-finger</keyword>
<feature type="transmembrane region" description="Helical" evidence="5">
    <location>
        <begin position="117"/>
        <end position="140"/>
    </location>
</feature>
<reference evidence="8" key="3">
    <citation type="journal article" date="2018" name="Nat. Plants">
        <title>Whole-genome landscape of Medicago truncatula symbiotic genes.</title>
        <authorList>
            <person name="Pecrix Y."/>
            <person name="Gamas P."/>
            <person name="Carrere S."/>
        </authorList>
    </citation>
    <scope>NUCLEOTIDE SEQUENCE</scope>
    <source>
        <tissue evidence="8">Leaves</tissue>
    </source>
</reference>
<evidence type="ECO:0000313" key="8">
    <source>
        <dbReference type="EMBL" id="RHN45771.1"/>
    </source>
</evidence>
<dbReference type="GO" id="GO:0008270">
    <property type="term" value="F:zinc ion binding"/>
    <property type="evidence" value="ECO:0007669"/>
    <property type="project" value="UniProtKB-KW"/>
</dbReference>
<reference evidence="9" key="2">
    <citation type="journal article" date="2018" name="Nat. Plants">
        <title>Whole-genome landscape of Medicago truncatula symbiotic genes.</title>
        <authorList>
            <person name="Pecrix Y."/>
            <person name="Staton S.E."/>
            <person name="Sallet E."/>
            <person name="Lelandais-Briere C."/>
            <person name="Moreau S."/>
            <person name="Carrere S."/>
            <person name="Blein T."/>
            <person name="Jardinaud M.F."/>
            <person name="Latrasse D."/>
            <person name="Zouine M."/>
            <person name="Zahm M."/>
            <person name="Kreplak J."/>
            <person name="Mayjonade B."/>
            <person name="Satge C."/>
            <person name="Perez M."/>
            <person name="Cauet S."/>
            <person name="Marande W."/>
            <person name="Chantry-Darmon C."/>
            <person name="Lopez-Roques C."/>
            <person name="Bouchez O."/>
            <person name="Berard A."/>
            <person name="Debelle F."/>
            <person name="Munos S."/>
            <person name="Bendahmane A."/>
            <person name="Berges H."/>
            <person name="Niebel A."/>
            <person name="Buitink J."/>
            <person name="Frugier F."/>
            <person name="Benhamed M."/>
            <person name="Crespi M."/>
            <person name="Gouzy J."/>
            <person name="Gamas P."/>
        </authorList>
    </citation>
    <scope>NUCLEOTIDE SEQUENCE [LARGE SCALE GENOMIC DNA]</scope>
    <source>
        <strain evidence="9">cv. Jemalong A17</strain>
    </source>
</reference>
<feature type="domain" description="GRF-type" evidence="6">
    <location>
        <begin position="34"/>
        <end position="80"/>
    </location>
</feature>
<evidence type="ECO:0000313" key="7">
    <source>
        <dbReference type="EMBL" id="AFK46120.1"/>
    </source>
</evidence>
<evidence type="ECO:0000256" key="4">
    <source>
        <dbReference type="PROSITE-ProRule" id="PRU01343"/>
    </source>
</evidence>
<evidence type="ECO:0000256" key="2">
    <source>
        <dbReference type="ARBA" id="ARBA00022771"/>
    </source>
</evidence>
<evidence type="ECO:0000256" key="1">
    <source>
        <dbReference type="ARBA" id="ARBA00022723"/>
    </source>
</evidence>
<organism evidence="7">
    <name type="scientific">Medicago truncatula</name>
    <name type="common">Barrel medic</name>
    <name type="synonym">Medicago tribuloides</name>
    <dbReference type="NCBI Taxonomy" id="3880"/>
    <lineage>
        <taxon>Eukaryota</taxon>
        <taxon>Viridiplantae</taxon>
        <taxon>Streptophyta</taxon>
        <taxon>Embryophyta</taxon>
        <taxon>Tracheophyta</taxon>
        <taxon>Spermatophyta</taxon>
        <taxon>Magnoliopsida</taxon>
        <taxon>eudicotyledons</taxon>
        <taxon>Gunneridae</taxon>
        <taxon>Pentapetalae</taxon>
        <taxon>rosids</taxon>
        <taxon>fabids</taxon>
        <taxon>Fabales</taxon>
        <taxon>Fabaceae</taxon>
        <taxon>Papilionoideae</taxon>
        <taxon>50 kb inversion clade</taxon>
        <taxon>NPAAA clade</taxon>
        <taxon>Hologalegina</taxon>
        <taxon>IRL clade</taxon>
        <taxon>Trifolieae</taxon>
        <taxon>Medicago</taxon>
    </lineage>
</organism>
<reference evidence="7" key="1">
    <citation type="submission" date="2012-05" db="EMBL/GenBank/DDBJ databases">
        <authorList>
            <person name="Krishnakumar V."/>
            <person name="Cheung F."/>
            <person name="Xiao Y."/>
            <person name="Chan A."/>
            <person name="Moskal W.A."/>
            <person name="Town C.D."/>
        </authorList>
    </citation>
    <scope>NUCLEOTIDE SEQUENCE</scope>
</reference>
<evidence type="ECO:0000313" key="9">
    <source>
        <dbReference type="Proteomes" id="UP000265566"/>
    </source>
</evidence>
<accession>I3T0S8</accession>
<dbReference type="AlphaFoldDB" id="I3T0S8"/>
<evidence type="ECO:0000259" key="6">
    <source>
        <dbReference type="PROSITE" id="PS51999"/>
    </source>
</evidence>
<evidence type="ECO:0000256" key="3">
    <source>
        <dbReference type="ARBA" id="ARBA00022833"/>
    </source>
</evidence>
<dbReference type="Gramene" id="rna40168">
    <property type="protein sequence ID" value="RHN45771.1"/>
    <property type="gene ID" value="gene40168"/>
</dbReference>
<gene>
    <name evidence="8" type="ORF">MtrunA17_Chr7g0235001</name>
</gene>
<keyword evidence="5" id="KW-0472">Membrane</keyword>
<proteinExistence type="evidence at transcript level"/>